<dbReference type="PANTHER" id="PTHR47027:SF20">
    <property type="entry name" value="REVERSE TRANSCRIPTASE-LIKE PROTEIN WITH RNA-DIRECTED DNA POLYMERASE DOMAIN"/>
    <property type="match status" value="1"/>
</dbReference>
<evidence type="ECO:0000313" key="2">
    <source>
        <dbReference type="EMBL" id="KOF71645.1"/>
    </source>
</evidence>
<proteinExistence type="predicted"/>
<feature type="region of interest" description="Disordered" evidence="1">
    <location>
        <begin position="85"/>
        <end position="106"/>
    </location>
</feature>
<reference evidence="2" key="1">
    <citation type="submission" date="2015-07" db="EMBL/GenBank/DDBJ databases">
        <title>MeaNS - Measles Nucleotide Surveillance Program.</title>
        <authorList>
            <person name="Tran T."/>
            <person name="Druce J."/>
        </authorList>
    </citation>
    <scope>NUCLEOTIDE SEQUENCE</scope>
    <source>
        <strain evidence="2">UCB-OBI-ISO-001</strain>
        <tissue evidence="2">Gonad</tissue>
    </source>
</reference>
<name>A0A0L8G506_OCTBM</name>
<gene>
    <name evidence="2" type="ORF">OCBIM_22000790mg</name>
</gene>
<evidence type="ECO:0000256" key="1">
    <source>
        <dbReference type="SAM" id="MobiDB-lite"/>
    </source>
</evidence>
<dbReference type="PANTHER" id="PTHR47027">
    <property type="entry name" value="REVERSE TRANSCRIPTASE DOMAIN-CONTAINING PROTEIN"/>
    <property type="match status" value="1"/>
</dbReference>
<protein>
    <submittedName>
        <fullName evidence="2">Uncharacterized protein</fullName>
    </submittedName>
</protein>
<feature type="non-terminal residue" evidence="2">
    <location>
        <position position="1"/>
    </location>
</feature>
<organism evidence="2">
    <name type="scientific">Octopus bimaculoides</name>
    <name type="common">California two-spotted octopus</name>
    <dbReference type="NCBI Taxonomy" id="37653"/>
    <lineage>
        <taxon>Eukaryota</taxon>
        <taxon>Metazoa</taxon>
        <taxon>Spiralia</taxon>
        <taxon>Lophotrochozoa</taxon>
        <taxon>Mollusca</taxon>
        <taxon>Cephalopoda</taxon>
        <taxon>Coleoidea</taxon>
        <taxon>Octopodiformes</taxon>
        <taxon>Octopoda</taxon>
        <taxon>Incirrata</taxon>
        <taxon>Octopodidae</taxon>
        <taxon>Octopus</taxon>
    </lineage>
</organism>
<sequence>EGTVKGHINLDDKELETVERFCYLGSTISSNALLDEINVRIEQAATTFRKLTKRVWKNKRSDMKTKIRIYDACVVSTILYGSARSSMNQHTPQDLRPNMARQGHQC</sequence>
<dbReference type="EMBL" id="KQ424066">
    <property type="protein sequence ID" value="KOF71645.1"/>
    <property type="molecule type" value="Genomic_DNA"/>
</dbReference>
<dbReference type="AlphaFoldDB" id="A0A0L8G506"/>
<accession>A0A0L8G506</accession>